<organism evidence="4 5">
    <name type="scientific">Breznakibacter xylanolyticus</name>
    <dbReference type="NCBI Taxonomy" id="990"/>
    <lineage>
        <taxon>Bacteria</taxon>
        <taxon>Pseudomonadati</taxon>
        <taxon>Bacteroidota</taxon>
        <taxon>Bacteroidia</taxon>
        <taxon>Marinilabiliales</taxon>
        <taxon>Marinilabiliaceae</taxon>
        <taxon>Breznakibacter</taxon>
    </lineage>
</organism>
<keyword evidence="5" id="KW-1185">Reference proteome</keyword>
<feature type="chain" id="PRO_5016137568" evidence="2">
    <location>
        <begin position="39"/>
        <end position="365"/>
    </location>
</feature>
<dbReference type="EMBL" id="QKZK01000001">
    <property type="protein sequence ID" value="PZX20813.1"/>
    <property type="molecule type" value="Genomic_DNA"/>
</dbReference>
<dbReference type="Pfam" id="PF00722">
    <property type="entry name" value="Glyco_hydro_16"/>
    <property type="match status" value="1"/>
</dbReference>
<dbReference type="PANTHER" id="PTHR10963:SF55">
    <property type="entry name" value="GLYCOSIDE HYDROLASE FAMILY 16 PROTEIN"/>
    <property type="match status" value="1"/>
</dbReference>
<comment type="similarity">
    <text evidence="1">Belongs to the glycosyl hydrolase 16 family.</text>
</comment>
<accession>A0A2W7NMI8</accession>
<dbReference type="InterPro" id="IPR000757">
    <property type="entry name" value="Beta-glucanase-like"/>
</dbReference>
<dbReference type="InterPro" id="IPR013320">
    <property type="entry name" value="ConA-like_dom_sf"/>
</dbReference>
<dbReference type="PROSITE" id="PS51762">
    <property type="entry name" value="GH16_2"/>
    <property type="match status" value="1"/>
</dbReference>
<keyword evidence="2" id="KW-0732">Signal</keyword>
<dbReference type="SUPFAM" id="SSF49899">
    <property type="entry name" value="Concanavalin A-like lectins/glucanases"/>
    <property type="match status" value="1"/>
</dbReference>
<reference evidence="4 5" key="1">
    <citation type="submission" date="2018-06" db="EMBL/GenBank/DDBJ databases">
        <title>Genomic Encyclopedia of Archaeal and Bacterial Type Strains, Phase II (KMG-II): from individual species to whole genera.</title>
        <authorList>
            <person name="Goeker M."/>
        </authorList>
    </citation>
    <scope>NUCLEOTIDE SEQUENCE [LARGE SCALE GENOMIC DNA]</scope>
    <source>
        <strain evidence="4 5">DSM 6779</strain>
    </source>
</reference>
<proteinExistence type="inferred from homology"/>
<sequence length="365" mass="42025">MKNKQFTYTAFYRLYYNRMKTIATLLTTLTLSLLTTFAQEGYQLVWSDQFDGNTLNHDHWNYEQGGNGWGNNELQYYTDRTQNVRIENGYLIIEARKEGYPTAAPTRNYTSARITTKNKVKTCYGKIEARISLPAGAGTWPAFWMMPNDSYYGNWPRSGEIDIMEHVGADPTMISFATHTYYRNGTNGQNLHSKIYEDGVENQFHLYGVEWLNDRIRFTFDGQVRATFFRNFTEDWRGWPFDKDFFIIFNLALGGTMGGVVNNDIFNSSVQMKVDYVNVYRANITPIASHPSNNIFAYPNPCTDKLTINTSSPCRAELFDSMGYLVSHTTLQTGQTMPVTHLPKGIYLLKVHQNETITTQRIIKN</sequence>
<evidence type="ECO:0000313" key="4">
    <source>
        <dbReference type="EMBL" id="PZX20813.1"/>
    </source>
</evidence>
<dbReference type="InterPro" id="IPR026444">
    <property type="entry name" value="Secre_tail"/>
</dbReference>
<dbReference type="PANTHER" id="PTHR10963">
    <property type="entry name" value="GLYCOSYL HYDROLASE-RELATED"/>
    <property type="match status" value="1"/>
</dbReference>
<dbReference type="AlphaFoldDB" id="A0A2W7NMI8"/>
<feature type="domain" description="GH16" evidence="3">
    <location>
        <begin position="35"/>
        <end position="285"/>
    </location>
</feature>
<dbReference type="InterPro" id="IPR050546">
    <property type="entry name" value="Glycosyl_Hydrlase_16"/>
</dbReference>
<dbReference type="GO" id="GO:0005975">
    <property type="term" value="P:carbohydrate metabolic process"/>
    <property type="evidence" value="ECO:0007669"/>
    <property type="project" value="InterPro"/>
</dbReference>
<evidence type="ECO:0000256" key="2">
    <source>
        <dbReference type="SAM" id="SignalP"/>
    </source>
</evidence>
<dbReference type="CDD" id="cd08023">
    <property type="entry name" value="GH16_laminarinase_like"/>
    <property type="match status" value="1"/>
</dbReference>
<dbReference type="OrthoDB" id="9776255at2"/>
<dbReference type="Pfam" id="PF18962">
    <property type="entry name" value="Por_Secre_tail"/>
    <property type="match status" value="1"/>
</dbReference>
<dbReference type="Gene3D" id="2.60.120.200">
    <property type="match status" value="1"/>
</dbReference>
<evidence type="ECO:0000313" key="5">
    <source>
        <dbReference type="Proteomes" id="UP000249239"/>
    </source>
</evidence>
<name>A0A2W7NMI8_9BACT</name>
<comment type="caution">
    <text evidence="4">The sequence shown here is derived from an EMBL/GenBank/DDBJ whole genome shotgun (WGS) entry which is preliminary data.</text>
</comment>
<gene>
    <name evidence="4" type="ORF">LX69_00238</name>
</gene>
<dbReference type="GO" id="GO:0004553">
    <property type="term" value="F:hydrolase activity, hydrolyzing O-glycosyl compounds"/>
    <property type="evidence" value="ECO:0007669"/>
    <property type="project" value="InterPro"/>
</dbReference>
<evidence type="ECO:0000259" key="3">
    <source>
        <dbReference type="PROSITE" id="PS51762"/>
    </source>
</evidence>
<feature type="signal peptide" evidence="2">
    <location>
        <begin position="1"/>
        <end position="38"/>
    </location>
</feature>
<evidence type="ECO:0000256" key="1">
    <source>
        <dbReference type="ARBA" id="ARBA00006865"/>
    </source>
</evidence>
<protein>
    <submittedName>
        <fullName evidence="4">Putative secreted protein (Por secretion system target)</fullName>
    </submittedName>
</protein>
<dbReference type="NCBIfam" id="TIGR04183">
    <property type="entry name" value="Por_Secre_tail"/>
    <property type="match status" value="1"/>
</dbReference>
<dbReference type="Proteomes" id="UP000249239">
    <property type="component" value="Unassembled WGS sequence"/>
</dbReference>